<proteinExistence type="predicted"/>
<dbReference type="InterPro" id="IPR009056">
    <property type="entry name" value="Cyt_c-like_dom"/>
</dbReference>
<dbReference type="InterPro" id="IPR036909">
    <property type="entry name" value="Cyt_c-like_dom_sf"/>
</dbReference>
<evidence type="ECO:0000313" key="7">
    <source>
        <dbReference type="EMBL" id="BAH38708.1"/>
    </source>
</evidence>
<evidence type="ECO:0000256" key="2">
    <source>
        <dbReference type="ARBA" id="ARBA00022723"/>
    </source>
</evidence>
<evidence type="ECO:0000313" key="8">
    <source>
        <dbReference type="Proteomes" id="UP000002209"/>
    </source>
</evidence>
<name>C1A8Z8_GEMAT</name>
<dbReference type="AlphaFoldDB" id="C1A8Z8"/>
<dbReference type="EMBL" id="AP009153">
    <property type="protein sequence ID" value="BAH38708.1"/>
    <property type="molecule type" value="Genomic_DNA"/>
</dbReference>
<keyword evidence="3 4" id="KW-0408">Iron</keyword>
<dbReference type="PROSITE" id="PS51007">
    <property type="entry name" value="CYTC"/>
    <property type="match status" value="2"/>
</dbReference>
<dbReference type="PANTHER" id="PTHR35008:SF4">
    <property type="entry name" value="BLL4482 PROTEIN"/>
    <property type="match status" value="1"/>
</dbReference>
<dbReference type="Gene3D" id="1.10.760.10">
    <property type="entry name" value="Cytochrome c-like domain"/>
    <property type="match status" value="2"/>
</dbReference>
<gene>
    <name evidence="7" type="ordered locus">GAU_1666</name>
</gene>
<evidence type="ECO:0000259" key="6">
    <source>
        <dbReference type="PROSITE" id="PS51007"/>
    </source>
</evidence>
<dbReference type="STRING" id="379066.GAU_1666"/>
<evidence type="ECO:0000256" key="1">
    <source>
        <dbReference type="ARBA" id="ARBA00022617"/>
    </source>
</evidence>
<dbReference type="PANTHER" id="PTHR35008">
    <property type="entry name" value="BLL4482 PROTEIN-RELATED"/>
    <property type="match status" value="1"/>
</dbReference>
<keyword evidence="2 4" id="KW-0479">Metal-binding</keyword>
<organism evidence="7 8">
    <name type="scientific">Gemmatimonas aurantiaca (strain DSM 14586 / JCM 11422 / NBRC 100505 / T-27)</name>
    <dbReference type="NCBI Taxonomy" id="379066"/>
    <lineage>
        <taxon>Bacteria</taxon>
        <taxon>Pseudomonadati</taxon>
        <taxon>Gemmatimonadota</taxon>
        <taxon>Gemmatimonadia</taxon>
        <taxon>Gemmatimonadales</taxon>
        <taxon>Gemmatimonadaceae</taxon>
        <taxon>Gemmatimonas</taxon>
    </lineage>
</organism>
<dbReference type="KEGG" id="gau:GAU_1666"/>
<dbReference type="GO" id="GO:0046872">
    <property type="term" value="F:metal ion binding"/>
    <property type="evidence" value="ECO:0007669"/>
    <property type="project" value="UniProtKB-KW"/>
</dbReference>
<feature type="domain" description="Cytochrome c" evidence="6">
    <location>
        <begin position="54"/>
        <end position="149"/>
    </location>
</feature>
<dbReference type="GO" id="GO:0020037">
    <property type="term" value="F:heme binding"/>
    <property type="evidence" value="ECO:0007669"/>
    <property type="project" value="InterPro"/>
</dbReference>
<sequence>MSVRTPVRIAALVVVIIAVVALLRNAQTTAAARRRAAVPTLDSMATPSASTGGGNAQRGLALLNNFRDSLPTHSGNALRCTSCHLDNGTRGLPWLGSATKYPQYRARPGYSENMERRINECIARSLAGKMIPEAGRDMQDMVAYMESLRNQPRPPDNPQVKLVGQVASGRDGYAGQCARCHGANGEGVKGLAPAVWGPESYSVGAGMARQFTLATFVRHAMPYDRATVLSDQQSADIAAFVLTQARQDHPGKERDWPNGDPPADVAYATDSASRAGKPMPPARQLLPRRVSQDSLSK</sequence>
<feature type="region of interest" description="Disordered" evidence="5">
    <location>
        <begin position="248"/>
        <end position="297"/>
    </location>
</feature>
<dbReference type="Proteomes" id="UP000002209">
    <property type="component" value="Chromosome"/>
</dbReference>
<dbReference type="InterPro" id="IPR051459">
    <property type="entry name" value="Cytochrome_c-type_DH"/>
</dbReference>
<evidence type="ECO:0000256" key="4">
    <source>
        <dbReference type="PROSITE-ProRule" id="PRU00433"/>
    </source>
</evidence>
<protein>
    <submittedName>
        <fullName evidence="7">Putative cytochrome c</fullName>
    </submittedName>
</protein>
<feature type="compositionally biased region" description="Basic and acidic residues" evidence="5">
    <location>
        <begin position="248"/>
        <end position="257"/>
    </location>
</feature>
<dbReference type="RefSeq" id="WP_012683155.1">
    <property type="nucleotide sequence ID" value="NC_012489.1"/>
</dbReference>
<dbReference type="GO" id="GO:0009055">
    <property type="term" value="F:electron transfer activity"/>
    <property type="evidence" value="ECO:0007669"/>
    <property type="project" value="InterPro"/>
</dbReference>
<evidence type="ECO:0000256" key="5">
    <source>
        <dbReference type="SAM" id="MobiDB-lite"/>
    </source>
</evidence>
<dbReference type="Pfam" id="PF13442">
    <property type="entry name" value="Cytochrome_CBB3"/>
    <property type="match status" value="1"/>
</dbReference>
<keyword evidence="1 4" id="KW-0349">Heme</keyword>
<dbReference type="eggNOG" id="COG3258">
    <property type="taxonomic scope" value="Bacteria"/>
</dbReference>
<accession>C1A8Z8</accession>
<dbReference type="HOGENOM" id="CLU_058582_2_0_0"/>
<reference evidence="8" key="1">
    <citation type="submission" date="2006-03" db="EMBL/GenBank/DDBJ databases">
        <title>Complete genome sequence of Gemmatimonas aurantiaca T-27 that represents a novel phylum Gemmatimonadetes.</title>
        <authorList>
            <person name="Takasaki K."/>
            <person name="Ichikawa N."/>
            <person name="Miura H."/>
            <person name="Matsushita S."/>
            <person name="Watanabe Y."/>
            <person name="Oguchi A."/>
            <person name="Ankai A."/>
            <person name="Yashiro I."/>
            <person name="Takahashi M."/>
            <person name="Terui Y."/>
            <person name="Fukui S."/>
            <person name="Yokoyama H."/>
            <person name="Tanikawa S."/>
            <person name="Hanada S."/>
            <person name="Kamagata Y."/>
            <person name="Fujita N."/>
        </authorList>
    </citation>
    <scope>NUCLEOTIDE SEQUENCE [LARGE SCALE GENOMIC DNA]</scope>
    <source>
        <strain evidence="8">T-27 / DSM 14586 / JCM 11422 / NBRC 100505</strain>
    </source>
</reference>
<keyword evidence="8" id="KW-1185">Reference proteome</keyword>
<evidence type="ECO:0000256" key="3">
    <source>
        <dbReference type="ARBA" id="ARBA00023004"/>
    </source>
</evidence>
<dbReference type="Pfam" id="PF21342">
    <property type="entry name" value="SoxA-TsdA_cyt-c"/>
    <property type="match status" value="1"/>
</dbReference>
<dbReference type="OrthoDB" id="280897at2"/>
<feature type="domain" description="Cytochrome c" evidence="6">
    <location>
        <begin position="164"/>
        <end position="245"/>
    </location>
</feature>
<dbReference type="SUPFAM" id="SSF46626">
    <property type="entry name" value="Cytochrome c"/>
    <property type="match status" value="2"/>
</dbReference>
<feature type="region of interest" description="Disordered" evidence="5">
    <location>
        <begin position="34"/>
        <end position="54"/>
    </location>
</feature>